<dbReference type="RefSeq" id="WP_117725249.1">
    <property type="nucleotide sequence ID" value="NZ_QSUL01000015.1"/>
</dbReference>
<organism evidence="2 3">
    <name type="scientific">Bacteroides oleiciplenus</name>
    <dbReference type="NCBI Taxonomy" id="626931"/>
    <lineage>
        <taxon>Bacteria</taxon>
        <taxon>Pseudomonadati</taxon>
        <taxon>Bacteroidota</taxon>
        <taxon>Bacteroidia</taxon>
        <taxon>Bacteroidales</taxon>
        <taxon>Bacteroidaceae</taxon>
        <taxon>Bacteroides</taxon>
    </lineage>
</organism>
<feature type="chain" id="PRO_5017620002" evidence="1">
    <location>
        <begin position="23"/>
        <end position="180"/>
    </location>
</feature>
<evidence type="ECO:0000256" key="1">
    <source>
        <dbReference type="SAM" id="SignalP"/>
    </source>
</evidence>
<feature type="signal peptide" evidence="1">
    <location>
        <begin position="1"/>
        <end position="22"/>
    </location>
</feature>
<comment type="caution">
    <text evidence="2">The sequence shown here is derived from an EMBL/GenBank/DDBJ whole genome shotgun (WGS) entry which is preliminary data.</text>
</comment>
<evidence type="ECO:0000313" key="2">
    <source>
        <dbReference type="EMBL" id="RGN32007.1"/>
    </source>
</evidence>
<name>A0A3E5B337_9BACE</name>
<dbReference type="InterPro" id="IPR032215">
    <property type="entry name" value="DUF5034"/>
</dbReference>
<dbReference type="Proteomes" id="UP000260983">
    <property type="component" value="Unassembled WGS sequence"/>
</dbReference>
<dbReference type="EMBL" id="QSUL01000015">
    <property type="protein sequence ID" value="RGN32007.1"/>
    <property type="molecule type" value="Genomic_DNA"/>
</dbReference>
<accession>A0A3E5B337</accession>
<dbReference type="Pfam" id="PF16437">
    <property type="entry name" value="DUF5034"/>
    <property type="match status" value="1"/>
</dbReference>
<reference evidence="2 3" key="1">
    <citation type="submission" date="2018-08" db="EMBL/GenBank/DDBJ databases">
        <title>A genome reference for cultivated species of the human gut microbiota.</title>
        <authorList>
            <person name="Zou Y."/>
            <person name="Xue W."/>
            <person name="Luo G."/>
        </authorList>
    </citation>
    <scope>NUCLEOTIDE SEQUENCE [LARGE SCALE GENOMIC DNA]</scope>
    <source>
        <strain evidence="2 3">OM05-15BH</strain>
    </source>
</reference>
<evidence type="ECO:0000313" key="3">
    <source>
        <dbReference type="Proteomes" id="UP000260983"/>
    </source>
</evidence>
<gene>
    <name evidence="2" type="ORF">DXB65_19390</name>
</gene>
<keyword evidence="1" id="KW-0732">Signal</keyword>
<sequence length="180" mass="20067">MRTKNALYAGLCTLFMLTSAMCCDEDASEGIIELTGIKLEQYDNSGAHPVSIENGLCPKEAYLICITPIADYYYSINTLKSPIIAFRILTLTDFNKDYPAGSDVYNLFKEYPPMLLGENLSGYSLSSDCLEKGQPITTLDQGAFYKVLLTYPQPGTYQFRIELETEDGAILAEETEVNLY</sequence>
<proteinExistence type="predicted"/>
<protein>
    <submittedName>
        <fullName evidence="2">DUF5034 domain-containing protein</fullName>
    </submittedName>
</protein>
<dbReference type="AlphaFoldDB" id="A0A3E5B337"/>